<feature type="transmembrane region" description="Helical" evidence="6">
    <location>
        <begin position="72"/>
        <end position="94"/>
    </location>
</feature>
<dbReference type="InterPro" id="IPR056555">
    <property type="entry name" value="NFD4_C"/>
</dbReference>
<feature type="transmembrane region" description="Helical" evidence="6">
    <location>
        <begin position="340"/>
        <end position="359"/>
    </location>
</feature>
<feature type="transmembrane region" description="Helical" evidence="6">
    <location>
        <begin position="101"/>
        <end position="126"/>
    </location>
</feature>
<comment type="caution">
    <text evidence="9">The sequence shown here is derived from an EMBL/GenBank/DDBJ whole genome shotgun (WGS) entry which is preliminary data.</text>
</comment>
<sequence length="647" mass="72033">MSSRSVLPWLSLVAIVWLQVVNGTNFNFPAYSIQLKNQLSISQMQVILLAFAFDAGKIFGFLPGLLADRLSLWLMLLIGSFLGFVFYGLSFLLLKLHIYMNWVFFLFILFASLGISWINTVCNVVIVRKFPSHHQQVVAGIATSYQGLSAKIYTDFVHAIFSPAPDKIAEAFLLLNSISAIIFGVIAAPILIPEIEFGQPRSSMRIGFAVLFVIALGTGIYSLISSLVPISPLGKIVGMGVFLLLPLVVPILELSGNVDDNDADTRVVDGSSEESGGVNRMKEAVREGEQSTTSKFEEMGVKKMVQRCDFYLYFFMYLCGPTLGLVFFNNLAQIAESRGHSASSLVSLSSSFGFFGRLIPSFMDYCFSRTRYEVISRPTSLAAVSMALMALAFFLLIVPSITNILLYISTAIIGVCAGAISSVGVCITADLFGREEFSRNHNVVIANIPVGSLTFGCLAAFLYRREGNGNSICMGMKCYRTTFFIWGSLCSLGTFLACCLYARTRELYPQKLQNMTSVTGTGYPPAQMGEKVEERRSTLRKYSQTLAHVQKTDRRKKCCLLKWALVIWAYYVMSNATYSHFCVLSMHSTDMIGWINFFLISNQSYHWSVQKSAQKELHIEFLLCYLLALSPCKWAMHLDQFVFLSPL</sequence>
<feature type="domain" description="Nodulin-like" evidence="7">
    <location>
        <begin position="8"/>
        <end position="251"/>
    </location>
</feature>
<evidence type="ECO:0000259" key="7">
    <source>
        <dbReference type="Pfam" id="PF06813"/>
    </source>
</evidence>
<dbReference type="Pfam" id="PF23262">
    <property type="entry name" value="NFD4_C"/>
    <property type="match status" value="1"/>
</dbReference>
<reference evidence="9" key="1">
    <citation type="submission" date="2021-01" db="EMBL/GenBank/DDBJ databases">
        <authorList>
            <person name="Lovell J.T."/>
            <person name="Bentley N."/>
            <person name="Bhattarai G."/>
            <person name="Jenkins J.W."/>
            <person name="Sreedasyam A."/>
            <person name="Alarcon Y."/>
            <person name="Bock C."/>
            <person name="Boston L."/>
            <person name="Carlson J."/>
            <person name="Cervantes K."/>
            <person name="Clermont K."/>
            <person name="Krom N."/>
            <person name="Kubenka K."/>
            <person name="Mamidi S."/>
            <person name="Mattison C."/>
            <person name="Monteros M."/>
            <person name="Pisani C."/>
            <person name="Plott C."/>
            <person name="Rajasekar S."/>
            <person name="Rhein H.S."/>
            <person name="Rohla C."/>
            <person name="Song M."/>
            <person name="Hilaire R.S."/>
            <person name="Shu S."/>
            <person name="Wells L."/>
            <person name="Wang X."/>
            <person name="Webber J."/>
            <person name="Heerema R.J."/>
            <person name="Klein P."/>
            <person name="Conner P."/>
            <person name="Grauke L."/>
            <person name="Grimwood J."/>
            <person name="Schmutz J."/>
            <person name="Randall J.J."/>
        </authorList>
    </citation>
    <scope>NUCLEOTIDE SEQUENCE</scope>
    <source>
        <tissue evidence="9">Leaf</tissue>
    </source>
</reference>
<keyword evidence="2 6" id="KW-0812">Transmembrane</keyword>
<feature type="transmembrane region" description="Helical" evidence="6">
    <location>
        <begin position="46"/>
        <end position="66"/>
    </location>
</feature>
<keyword evidence="4 6" id="KW-0472">Membrane</keyword>
<gene>
    <name evidence="9" type="ORF">I3842_07G126000</name>
</gene>
<feature type="transmembrane region" description="Helical" evidence="6">
    <location>
        <begin position="444"/>
        <end position="463"/>
    </location>
</feature>
<dbReference type="GO" id="GO:0016020">
    <property type="term" value="C:membrane"/>
    <property type="evidence" value="ECO:0007669"/>
    <property type="project" value="UniProtKB-SubCell"/>
</dbReference>
<evidence type="ECO:0000256" key="4">
    <source>
        <dbReference type="ARBA" id="ARBA00023136"/>
    </source>
</evidence>
<feature type="transmembrane region" description="Helical" evidence="6">
    <location>
        <begin position="310"/>
        <end position="328"/>
    </location>
</feature>
<name>A0A922EJU9_CARIL</name>
<dbReference type="EMBL" id="CM031831">
    <property type="protein sequence ID" value="KAG6704230.1"/>
    <property type="molecule type" value="Genomic_DNA"/>
</dbReference>
<dbReference type="PANTHER" id="PTHR21576:SF11">
    <property type="entry name" value="MAJOR FACILITATOR SUPERFAMILY PROTEIN"/>
    <property type="match status" value="1"/>
</dbReference>
<feature type="transmembrane region" description="Helical" evidence="6">
    <location>
        <begin position="204"/>
        <end position="224"/>
    </location>
</feature>
<evidence type="ECO:0000313" key="10">
    <source>
        <dbReference type="Proteomes" id="UP000811246"/>
    </source>
</evidence>
<evidence type="ECO:0008006" key="11">
    <source>
        <dbReference type="Google" id="ProtNLM"/>
    </source>
</evidence>
<evidence type="ECO:0000256" key="2">
    <source>
        <dbReference type="ARBA" id="ARBA00022692"/>
    </source>
</evidence>
<feature type="transmembrane region" description="Helical" evidence="6">
    <location>
        <begin position="380"/>
        <end position="398"/>
    </location>
</feature>
<dbReference type="InterPro" id="IPR010658">
    <property type="entry name" value="Nodulin-like"/>
</dbReference>
<organism evidence="9 10">
    <name type="scientific">Carya illinoinensis</name>
    <name type="common">Pecan</name>
    <dbReference type="NCBI Taxonomy" id="32201"/>
    <lineage>
        <taxon>Eukaryota</taxon>
        <taxon>Viridiplantae</taxon>
        <taxon>Streptophyta</taxon>
        <taxon>Embryophyta</taxon>
        <taxon>Tracheophyta</taxon>
        <taxon>Spermatophyta</taxon>
        <taxon>Magnoliopsida</taxon>
        <taxon>eudicotyledons</taxon>
        <taxon>Gunneridae</taxon>
        <taxon>Pentapetalae</taxon>
        <taxon>rosids</taxon>
        <taxon>fabids</taxon>
        <taxon>Fagales</taxon>
        <taxon>Juglandaceae</taxon>
        <taxon>Carya</taxon>
    </lineage>
</organism>
<evidence type="ECO:0000256" key="6">
    <source>
        <dbReference type="SAM" id="Phobius"/>
    </source>
</evidence>
<dbReference type="Pfam" id="PF06813">
    <property type="entry name" value="Nodulin-like"/>
    <property type="match status" value="1"/>
</dbReference>
<evidence type="ECO:0000256" key="5">
    <source>
        <dbReference type="SAM" id="MobiDB-lite"/>
    </source>
</evidence>
<feature type="transmembrane region" description="Helical" evidence="6">
    <location>
        <begin position="483"/>
        <end position="502"/>
    </location>
</feature>
<evidence type="ECO:0000256" key="3">
    <source>
        <dbReference type="ARBA" id="ARBA00022989"/>
    </source>
</evidence>
<dbReference type="AlphaFoldDB" id="A0A922EJU9"/>
<feature type="compositionally biased region" description="Basic and acidic residues" evidence="5">
    <location>
        <begin position="280"/>
        <end position="289"/>
    </location>
</feature>
<dbReference type="PANTHER" id="PTHR21576">
    <property type="entry name" value="UNCHARACTERIZED NODULIN-LIKE PROTEIN"/>
    <property type="match status" value="1"/>
</dbReference>
<feature type="transmembrane region" description="Helical" evidence="6">
    <location>
        <begin position="6"/>
        <end position="25"/>
    </location>
</feature>
<feature type="region of interest" description="Disordered" evidence="5">
    <location>
        <begin position="266"/>
        <end position="289"/>
    </location>
</feature>
<dbReference type="Proteomes" id="UP000811246">
    <property type="component" value="Chromosome 7"/>
</dbReference>
<comment type="subcellular location">
    <subcellularLocation>
        <location evidence="1">Membrane</location>
        <topology evidence="1">Multi-pass membrane protein</topology>
    </subcellularLocation>
</comment>
<feature type="transmembrane region" description="Helical" evidence="6">
    <location>
        <begin position="404"/>
        <end position="432"/>
    </location>
</feature>
<feature type="transmembrane region" description="Helical" evidence="6">
    <location>
        <begin position="560"/>
        <end position="578"/>
    </location>
</feature>
<feature type="transmembrane region" description="Helical" evidence="6">
    <location>
        <begin position="171"/>
        <end position="192"/>
    </location>
</feature>
<keyword evidence="3 6" id="KW-1133">Transmembrane helix</keyword>
<evidence type="ECO:0000259" key="8">
    <source>
        <dbReference type="Pfam" id="PF23262"/>
    </source>
</evidence>
<proteinExistence type="predicted"/>
<accession>A0A922EJU9</accession>
<feature type="domain" description="NFD4 C-terminal" evidence="8">
    <location>
        <begin position="296"/>
        <end position="508"/>
    </location>
</feature>
<evidence type="ECO:0000256" key="1">
    <source>
        <dbReference type="ARBA" id="ARBA00004141"/>
    </source>
</evidence>
<feature type="transmembrane region" description="Helical" evidence="6">
    <location>
        <begin position="236"/>
        <end position="256"/>
    </location>
</feature>
<protein>
    <recommendedName>
        <fullName evidence="11">Nodulin-like domain-containing protein</fullName>
    </recommendedName>
</protein>
<evidence type="ECO:0000313" key="9">
    <source>
        <dbReference type="EMBL" id="KAG6704230.1"/>
    </source>
</evidence>